<dbReference type="Gene3D" id="3.20.20.450">
    <property type="entry name" value="EAL domain"/>
    <property type="match status" value="1"/>
</dbReference>
<dbReference type="SUPFAM" id="SSF141868">
    <property type="entry name" value="EAL domain-like"/>
    <property type="match status" value="1"/>
</dbReference>
<organism evidence="5 6">
    <name type="scientific">Ruminococcus flavefaciens</name>
    <dbReference type="NCBI Taxonomy" id="1265"/>
    <lineage>
        <taxon>Bacteria</taxon>
        <taxon>Bacillati</taxon>
        <taxon>Bacillota</taxon>
        <taxon>Clostridia</taxon>
        <taxon>Eubacteriales</taxon>
        <taxon>Oscillospiraceae</taxon>
        <taxon>Ruminococcus</taxon>
    </lineage>
</organism>
<evidence type="ECO:0000256" key="2">
    <source>
        <dbReference type="ARBA" id="ARBA00023125"/>
    </source>
</evidence>
<dbReference type="CDD" id="cd01948">
    <property type="entry name" value="EAL"/>
    <property type="match status" value="1"/>
</dbReference>
<dbReference type="SUPFAM" id="SSF53822">
    <property type="entry name" value="Periplasmic binding protein-like I"/>
    <property type="match status" value="1"/>
</dbReference>
<dbReference type="CDD" id="cd06267">
    <property type="entry name" value="PBP1_LacI_sugar_binding-like"/>
    <property type="match status" value="1"/>
</dbReference>
<keyword evidence="2 5" id="KW-0238">DNA-binding</keyword>
<dbReference type="Pfam" id="PF00563">
    <property type="entry name" value="EAL"/>
    <property type="match status" value="1"/>
</dbReference>
<dbReference type="Pfam" id="PF13377">
    <property type="entry name" value="Peripla_BP_3"/>
    <property type="match status" value="1"/>
</dbReference>
<dbReference type="Proteomes" id="UP000183190">
    <property type="component" value="Unassembled WGS sequence"/>
</dbReference>
<protein>
    <submittedName>
        <fullName evidence="5">DNA-binding transcriptional regulator, LacI/PurR family</fullName>
    </submittedName>
</protein>
<dbReference type="AlphaFoldDB" id="A0A1H6KAN1"/>
<dbReference type="InterPro" id="IPR046335">
    <property type="entry name" value="LacI/GalR-like_sensor"/>
</dbReference>
<dbReference type="PROSITE" id="PS50883">
    <property type="entry name" value="EAL"/>
    <property type="match status" value="1"/>
</dbReference>
<dbReference type="EMBL" id="FNWV01000008">
    <property type="protein sequence ID" value="SEH72418.1"/>
    <property type="molecule type" value="Genomic_DNA"/>
</dbReference>
<sequence>MNSTRKKLALFVGQADEEYQSRFISGFLKKALAANYDVCIFSMYLKYQDTPEREQGESNIFSLMNPEKFDGAIILKDSIQTEGAAEKLENRLKETFDKPIVVIEKESDLFPSICTDGYSAVFELITHLIEAHGCRDIAFVSGKKWHKHSKERLKAYRDAMQNAGLNVSEDRIFYGDFWYRSGEVYAEKLLADTPLPDAVACANDQMAIGLCKIFAEHGIRVPEDIAVIGYDSTYEGRTSPCSLTSSLIPAYEFGEYAFGFLMDRMNDKTPDSFKLKPQMLLGESCGCHNESMPQYQIKRSEWGTDISEEGYDSVFNNMNENLITQSSLTEYLSTVYSYAYQLKGISEFHLCIDSKWQKIGLGVSVPHNGYRDMIHAIRYNSDHKNNMAGLEEKFSAAEMLPDLEFERSSPAAYFFTPVYFENECFGYAAVRYEDPCNSYDDIYRRWAGAVCRGFEILKRNITLKHMQDQLDRLRNNKFAVYSYAYGSLDEKEKKEYDLVAKILDENLLDYHFQPIVNTTDGRIYGYEALMRSKTVPYVSPLSIIKFATMQERLGDVERATFLNVLRTIKEKSESLGKVKIFINSIPGVRINNDDLPVLKDYLDNNSTEIVVELTEEAELSDTDLSRLQNFYSQYNISFAVDDYGTGYSNVSNLLRYMPDYVKIDRSLLSGIQDQPKKQHFVSEIIDFCHDNNIMALAEGVETSEELRTVIHLGADLIQGFYTARPSADIIPQIDEKLRNEIKQYHQEHIDGSSKKVYSAGKTNRISLTKLVKNGYTDIVVGKEEMVYKDISIIGTPEMKTNVHLRVEAGYNGSITLEDVVFTNIKKRPCIEIGANSNVTIVLCGTNHLLDSGIQVHESSKLVTEGDGTLNIDLNAPEYYGIGNALDARHGELVFEQDGAIRINCRGQKGVCIGSGLGGTIRINRGEYNFKSCTETCVGIGAVTGETKPEINMCLIEADFTGETGLLIGSLENNACVSVSKSTVHFYGKSNTMCVVGSLNGNKATVSTDSFGAVFNVMSDNATIFGALNGDSDIDFSDSSLKLEGTGKRSLIFGGYDGDTSLKIFNSDINAVVRSAIGKDTYAPEESIHIVNGRIKILVNDKEIKHNIVFNYK</sequence>
<dbReference type="InterPro" id="IPR028082">
    <property type="entry name" value="Peripla_BP_I"/>
</dbReference>
<evidence type="ECO:0000313" key="5">
    <source>
        <dbReference type="EMBL" id="SEH72418.1"/>
    </source>
</evidence>
<accession>A0A1H6KAN1</accession>
<dbReference type="RefSeq" id="WP_074717541.1">
    <property type="nucleotide sequence ID" value="NZ_FNWV01000008.1"/>
</dbReference>
<feature type="domain" description="EAL" evidence="4">
    <location>
        <begin position="491"/>
        <end position="739"/>
    </location>
</feature>
<gene>
    <name evidence="5" type="ORF">SAMN02910265_02333</name>
</gene>
<dbReference type="PANTHER" id="PTHR30146">
    <property type="entry name" value="LACI-RELATED TRANSCRIPTIONAL REPRESSOR"/>
    <property type="match status" value="1"/>
</dbReference>
<dbReference type="InterPro" id="IPR001633">
    <property type="entry name" value="EAL_dom"/>
</dbReference>
<evidence type="ECO:0000256" key="1">
    <source>
        <dbReference type="ARBA" id="ARBA00023015"/>
    </source>
</evidence>
<dbReference type="PANTHER" id="PTHR30146:SF24">
    <property type="entry name" value="XYLOSE OPERON REGULATORY PROTEIN"/>
    <property type="match status" value="1"/>
</dbReference>
<evidence type="ECO:0000259" key="4">
    <source>
        <dbReference type="PROSITE" id="PS50883"/>
    </source>
</evidence>
<dbReference type="InterPro" id="IPR035919">
    <property type="entry name" value="EAL_sf"/>
</dbReference>
<evidence type="ECO:0000313" key="6">
    <source>
        <dbReference type="Proteomes" id="UP000183190"/>
    </source>
</evidence>
<evidence type="ECO:0000256" key="3">
    <source>
        <dbReference type="ARBA" id="ARBA00023163"/>
    </source>
</evidence>
<name>A0A1H6KAN1_RUMFL</name>
<keyword evidence="3" id="KW-0804">Transcription</keyword>
<keyword evidence="1" id="KW-0805">Transcription regulation</keyword>
<dbReference type="OrthoDB" id="9813903at2"/>
<proteinExistence type="predicted"/>
<reference evidence="5 6" key="1">
    <citation type="submission" date="2016-10" db="EMBL/GenBank/DDBJ databases">
        <authorList>
            <person name="de Groot N.N."/>
        </authorList>
    </citation>
    <scope>NUCLEOTIDE SEQUENCE [LARGE SCALE GENOMIC DNA]</scope>
    <source>
        <strain evidence="5 6">YAD2003</strain>
    </source>
</reference>
<dbReference type="GO" id="GO:0000976">
    <property type="term" value="F:transcription cis-regulatory region binding"/>
    <property type="evidence" value="ECO:0007669"/>
    <property type="project" value="TreeGrafter"/>
</dbReference>
<dbReference type="GO" id="GO:0003700">
    <property type="term" value="F:DNA-binding transcription factor activity"/>
    <property type="evidence" value="ECO:0007669"/>
    <property type="project" value="TreeGrafter"/>
</dbReference>
<dbReference type="SMART" id="SM00052">
    <property type="entry name" value="EAL"/>
    <property type="match status" value="1"/>
</dbReference>
<dbReference type="Gene3D" id="3.40.50.2300">
    <property type="match status" value="2"/>
</dbReference>